<dbReference type="EMBL" id="JBBPBK010000007">
    <property type="protein sequence ID" value="KAK9281265.1"/>
    <property type="molecule type" value="Genomic_DNA"/>
</dbReference>
<evidence type="ECO:0000256" key="4">
    <source>
        <dbReference type="ARBA" id="ARBA00022833"/>
    </source>
</evidence>
<evidence type="ECO:0000256" key="5">
    <source>
        <dbReference type="ARBA" id="ARBA00023015"/>
    </source>
</evidence>
<dbReference type="AlphaFoldDB" id="A0AAP0RNU7"/>
<dbReference type="PROSITE" id="PS00028">
    <property type="entry name" value="ZINC_FINGER_C2H2_1"/>
    <property type="match status" value="1"/>
</dbReference>
<dbReference type="PROSITE" id="PS50157">
    <property type="entry name" value="ZINC_FINGER_C2H2_2"/>
    <property type="match status" value="1"/>
</dbReference>
<feature type="domain" description="C2H2-type" evidence="10">
    <location>
        <begin position="33"/>
        <end position="60"/>
    </location>
</feature>
<keyword evidence="7" id="KW-0539">Nucleus</keyword>
<evidence type="ECO:0000256" key="9">
    <source>
        <dbReference type="SAM" id="MobiDB-lite"/>
    </source>
</evidence>
<feature type="region of interest" description="Disordered" evidence="9">
    <location>
        <begin position="1"/>
        <end position="26"/>
    </location>
</feature>
<evidence type="ECO:0000256" key="6">
    <source>
        <dbReference type="ARBA" id="ARBA00023163"/>
    </source>
</evidence>
<dbReference type="Proteomes" id="UP001415857">
    <property type="component" value="Unassembled WGS sequence"/>
</dbReference>
<reference evidence="11 12" key="1">
    <citation type="journal article" date="2024" name="Plant J.">
        <title>Genome sequences and population genomics reveal climatic adaptation and genomic divergence between two closely related sweetgum species.</title>
        <authorList>
            <person name="Xu W.Q."/>
            <person name="Ren C.Q."/>
            <person name="Zhang X.Y."/>
            <person name="Comes H.P."/>
            <person name="Liu X.H."/>
            <person name="Li Y.G."/>
            <person name="Kettle C.J."/>
            <person name="Jalonen R."/>
            <person name="Gaisberger H."/>
            <person name="Ma Y.Z."/>
            <person name="Qiu Y.X."/>
        </authorList>
    </citation>
    <scope>NUCLEOTIDE SEQUENCE [LARGE SCALE GENOMIC DNA]</scope>
    <source>
        <strain evidence="11">Hangzhou</strain>
    </source>
</reference>
<dbReference type="InterPro" id="IPR052426">
    <property type="entry name" value="Plant_dev_regulator"/>
</dbReference>
<evidence type="ECO:0000256" key="7">
    <source>
        <dbReference type="ARBA" id="ARBA00023242"/>
    </source>
</evidence>
<keyword evidence="2" id="KW-0479">Metal-binding</keyword>
<comment type="subcellular location">
    <subcellularLocation>
        <location evidence="1">Nucleus</location>
    </subcellularLocation>
</comment>
<keyword evidence="12" id="KW-1185">Reference proteome</keyword>
<sequence length="178" mass="20354">MEFNQHDDSKSSSGEEMDQQEQANDDIGTGRSYECVFCKRGFTTAQALGGHMNIHRKDRARTTRPTSKPHEDYANPRFHHPPVQNHLPHYSSANFEAQMNYQMYFPASTSVARPPHVYTDDFRVQNPQILNPVRGDWPASLSLHLIPNHAEDTERNKGQSGSEEEEELDLELRLGHDP</sequence>
<dbReference type="GO" id="GO:0008270">
    <property type="term" value="F:zinc ion binding"/>
    <property type="evidence" value="ECO:0007669"/>
    <property type="project" value="UniProtKB-KW"/>
</dbReference>
<keyword evidence="3 8" id="KW-0863">Zinc-finger</keyword>
<dbReference type="Gene3D" id="3.30.160.60">
    <property type="entry name" value="Classic Zinc Finger"/>
    <property type="match status" value="1"/>
</dbReference>
<feature type="compositionally biased region" description="Basic and acidic residues" evidence="9">
    <location>
        <begin position="1"/>
        <end position="10"/>
    </location>
</feature>
<dbReference type="PANTHER" id="PTHR45801:SF117">
    <property type="entry name" value="OS07G0417400 PROTEIN"/>
    <property type="match status" value="1"/>
</dbReference>
<dbReference type="InterPro" id="IPR013087">
    <property type="entry name" value="Znf_C2H2_type"/>
</dbReference>
<keyword evidence="5" id="KW-0805">Transcription regulation</keyword>
<evidence type="ECO:0000256" key="1">
    <source>
        <dbReference type="ARBA" id="ARBA00004123"/>
    </source>
</evidence>
<dbReference type="GO" id="GO:0005634">
    <property type="term" value="C:nucleus"/>
    <property type="evidence" value="ECO:0007669"/>
    <property type="project" value="UniProtKB-SubCell"/>
</dbReference>
<organism evidence="11 12">
    <name type="scientific">Liquidambar formosana</name>
    <name type="common">Formosan gum</name>
    <dbReference type="NCBI Taxonomy" id="63359"/>
    <lineage>
        <taxon>Eukaryota</taxon>
        <taxon>Viridiplantae</taxon>
        <taxon>Streptophyta</taxon>
        <taxon>Embryophyta</taxon>
        <taxon>Tracheophyta</taxon>
        <taxon>Spermatophyta</taxon>
        <taxon>Magnoliopsida</taxon>
        <taxon>eudicotyledons</taxon>
        <taxon>Gunneridae</taxon>
        <taxon>Pentapetalae</taxon>
        <taxon>Saxifragales</taxon>
        <taxon>Altingiaceae</taxon>
        <taxon>Liquidambar</taxon>
    </lineage>
</organism>
<dbReference type="SUPFAM" id="SSF57667">
    <property type="entry name" value="beta-beta-alpha zinc fingers"/>
    <property type="match status" value="1"/>
</dbReference>
<name>A0AAP0RNU7_LIQFO</name>
<keyword evidence="6" id="KW-0804">Transcription</keyword>
<dbReference type="Pfam" id="PF13912">
    <property type="entry name" value="zf-C2H2_6"/>
    <property type="match status" value="1"/>
</dbReference>
<comment type="caution">
    <text evidence="11">The sequence shown here is derived from an EMBL/GenBank/DDBJ whole genome shotgun (WGS) entry which is preliminary data.</text>
</comment>
<evidence type="ECO:0000256" key="8">
    <source>
        <dbReference type="PROSITE-ProRule" id="PRU00042"/>
    </source>
</evidence>
<protein>
    <recommendedName>
        <fullName evidence="10">C2H2-type domain-containing protein</fullName>
    </recommendedName>
</protein>
<evidence type="ECO:0000256" key="2">
    <source>
        <dbReference type="ARBA" id="ARBA00022723"/>
    </source>
</evidence>
<feature type="region of interest" description="Disordered" evidence="9">
    <location>
        <begin position="149"/>
        <end position="178"/>
    </location>
</feature>
<dbReference type="InterPro" id="IPR036236">
    <property type="entry name" value="Znf_C2H2_sf"/>
</dbReference>
<accession>A0AAP0RNU7</accession>
<evidence type="ECO:0000259" key="10">
    <source>
        <dbReference type="PROSITE" id="PS50157"/>
    </source>
</evidence>
<dbReference type="PANTHER" id="PTHR45801">
    <property type="entry name" value="OS07G0101800 PROTEIN"/>
    <property type="match status" value="1"/>
</dbReference>
<proteinExistence type="predicted"/>
<keyword evidence="4" id="KW-0862">Zinc</keyword>
<gene>
    <name evidence="11" type="ORF">L1049_004161</name>
</gene>
<evidence type="ECO:0000313" key="12">
    <source>
        <dbReference type="Proteomes" id="UP001415857"/>
    </source>
</evidence>
<feature type="region of interest" description="Disordered" evidence="9">
    <location>
        <begin position="57"/>
        <end position="82"/>
    </location>
</feature>
<evidence type="ECO:0000313" key="11">
    <source>
        <dbReference type="EMBL" id="KAK9281265.1"/>
    </source>
</evidence>
<evidence type="ECO:0000256" key="3">
    <source>
        <dbReference type="ARBA" id="ARBA00022771"/>
    </source>
</evidence>